<evidence type="ECO:0000256" key="1">
    <source>
        <dbReference type="ARBA" id="ARBA00023015"/>
    </source>
</evidence>
<dbReference type="RefSeq" id="WP_083215784.1">
    <property type="nucleotide sequence ID" value="NZ_CP023449.1"/>
</dbReference>
<dbReference type="InterPro" id="IPR005143">
    <property type="entry name" value="TF_LuxR_autoind-bd_dom"/>
</dbReference>
<comment type="caution">
    <text evidence="5">The sequence shown here is derived from an EMBL/GenBank/DDBJ whole genome shotgun (WGS) entry which is preliminary data.</text>
</comment>
<name>A0A2A4FMZ1_9SPHN</name>
<protein>
    <submittedName>
        <fullName evidence="5">LuxR family transcriptional regulator</fullName>
    </submittedName>
</protein>
<evidence type="ECO:0000259" key="4">
    <source>
        <dbReference type="PROSITE" id="PS50043"/>
    </source>
</evidence>
<evidence type="ECO:0000256" key="3">
    <source>
        <dbReference type="ARBA" id="ARBA00023163"/>
    </source>
</evidence>
<dbReference type="InterPro" id="IPR000792">
    <property type="entry name" value="Tscrpt_reg_LuxR_C"/>
</dbReference>
<dbReference type="EMBL" id="NWUF01000034">
    <property type="protein sequence ID" value="PCE40125.1"/>
    <property type="molecule type" value="Genomic_DNA"/>
</dbReference>
<gene>
    <name evidence="5" type="ORF">COO09_21700</name>
</gene>
<dbReference type="OrthoDB" id="3170288at2"/>
<dbReference type="PANTHER" id="PTHR44688">
    <property type="entry name" value="DNA-BINDING TRANSCRIPTIONAL ACTIVATOR DEVR_DOSR"/>
    <property type="match status" value="1"/>
</dbReference>
<evidence type="ECO:0000313" key="6">
    <source>
        <dbReference type="Proteomes" id="UP000218934"/>
    </source>
</evidence>
<dbReference type="SMART" id="SM00421">
    <property type="entry name" value="HTH_LUXR"/>
    <property type="match status" value="1"/>
</dbReference>
<dbReference type="PANTHER" id="PTHR44688:SF16">
    <property type="entry name" value="DNA-BINDING TRANSCRIPTIONAL ACTIVATOR DEVR_DOSR"/>
    <property type="match status" value="1"/>
</dbReference>
<keyword evidence="6" id="KW-1185">Reference proteome</keyword>
<reference evidence="5 6" key="1">
    <citation type="submission" date="2017-09" db="EMBL/GenBank/DDBJ databases">
        <title>The Catabolism of 3,6-Dichlorosalicylic acid is Initiated by the Cytochrome P450 Monooxygenase DsmABC in Rhizorhabdus dicambivorans Ndbn-20.</title>
        <authorList>
            <person name="Na L."/>
        </authorList>
    </citation>
    <scope>NUCLEOTIDE SEQUENCE [LARGE SCALE GENOMIC DNA]</scope>
    <source>
        <strain evidence="5 6">Ndbn-20m</strain>
    </source>
</reference>
<dbReference type="PROSITE" id="PS50043">
    <property type="entry name" value="HTH_LUXR_2"/>
    <property type="match status" value="1"/>
</dbReference>
<keyword evidence="3" id="KW-0804">Transcription</keyword>
<dbReference type="Pfam" id="PF00196">
    <property type="entry name" value="GerE"/>
    <property type="match status" value="1"/>
</dbReference>
<evidence type="ECO:0000256" key="2">
    <source>
        <dbReference type="ARBA" id="ARBA00023125"/>
    </source>
</evidence>
<dbReference type="CDD" id="cd06170">
    <property type="entry name" value="LuxR_C_like"/>
    <property type="match status" value="1"/>
</dbReference>
<dbReference type="InterPro" id="IPR016032">
    <property type="entry name" value="Sig_transdc_resp-reg_C-effctor"/>
</dbReference>
<dbReference type="InterPro" id="IPR036693">
    <property type="entry name" value="TF_LuxR_autoind-bd_dom_sf"/>
</dbReference>
<dbReference type="SUPFAM" id="SSF75516">
    <property type="entry name" value="Pheromone-binding domain of LuxR-like quorum-sensing transcription factors"/>
    <property type="match status" value="1"/>
</dbReference>
<dbReference type="Gene3D" id="1.10.10.10">
    <property type="entry name" value="Winged helix-like DNA-binding domain superfamily/Winged helix DNA-binding domain"/>
    <property type="match status" value="1"/>
</dbReference>
<dbReference type="GO" id="GO:0006355">
    <property type="term" value="P:regulation of DNA-templated transcription"/>
    <property type="evidence" value="ECO:0007669"/>
    <property type="project" value="InterPro"/>
</dbReference>
<dbReference type="Proteomes" id="UP000218934">
    <property type="component" value="Unassembled WGS sequence"/>
</dbReference>
<dbReference type="Gene3D" id="3.30.450.80">
    <property type="entry name" value="Transcription factor LuxR-like, autoinducer-binding domain"/>
    <property type="match status" value="1"/>
</dbReference>
<dbReference type="Pfam" id="PF03472">
    <property type="entry name" value="Autoind_bind"/>
    <property type="match status" value="1"/>
</dbReference>
<dbReference type="SUPFAM" id="SSF46894">
    <property type="entry name" value="C-terminal effector domain of the bipartite response regulators"/>
    <property type="match status" value="1"/>
</dbReference>
<dbReference type="InterPro" id="IPR036388">
    <property type="entry name" value="WH-like_DNA-bd_sf"/>
</dbReference>
<evidence type="ECO:0000313" key="5">
    <source>
        <dbReference type="EMBL" id="PCE40125.1"/>
    </source>
</evidence>
<keyword evidence="1" id="KW-0805">Transcription regulation</keyword>
<feature type="domain" description="HTH luxR-type" evidence="4">
    <location>
        <begin position="172"/>
        <end position="237"/>
    </location>
</feature>
<proteinExistence type="predicted"/>
<sequence length="255" mass="27941">MSDLLEDFLIGLASANDPASLHTLLSAFSQTIGFSHFALITHEDLRICRRGQINIRNYPEAIVERIIANAFFRRDPIIRGALFADSAFLWSRISDIIRLDKKDRASLELGCRHGLTEGVTVPCHKFGSAFGSCTFAGKIDCERAERSRAILQAAAIFAFQRARQIAGDRAAPYAALPRLNPRPRDCVVLAGRGQTNKQIARTLGLAPRTVDGYLADARRILGAADRTEMVVAAVLDGQIGLEEINHRQSPSFALG</sequence>
<organism evidence="5 6">
    <name type="scientific">Rhizorhabdus dicambivorans</name>
    <dbReference type="NCBI Taxonomy" id="1850238"/>
    <lineage>
        <taxon>Bacteria</taxon>
        <taxon>Pseudomonadati</taxon>
        <taxon>Pseudomonadota</taxon>
        <taxon>Alphaproteobacteria</taxon>
        <taxon>Sphingomonadales</taxon>
        <taxon>Sphingomonadaceae</taxon>
        <taxon>Rhizorhabdus</taxon>
    </lineage>
</organism>
<dbReference type="KEGG" id="rdi:CMV14_19655"/>
<dbReference type="GO" id="GO:0003677">
    <property type="term" value="F:DNA binding"/>
    <property type="evidence" value="ECO:0007669"/>
    <property type="project" value="UniProtKB-KW"/>
</dbReference>
<accession>A0A2A4FMZ1</accession>
<dbReference type="AlphaFoldDB" id="A0A2A4FMZ1"/>
<keyword evidence="2" id="KW-0238">DNA-binding</keyword>